<comment type="subcellular location">
    <subcellularLocation>
        <location evidence="1">Cell membrane</location>
        <topology evidence="1">Multi-pass membrane protein</topology>
    </subcellularLocation>
</comment>
<evidence type="ECO:0000259" key="10">
    <source>
        <dbReference type="PROSITE" id="PS50929"/>
    </source>
</evidence>
<evidence type="ECO:0000313" key="12">
    <source>
        <dbReference type="Proteomes" id="UP000252355"/>
    </source>
</evidence>
<gene>
    <name evidence="11" type="ORF">OZSIB_3340</name>
</gene>
<dbReference type="SUPFAM" id="SSF90123">
    <property type="entry name" value="ABC transporter transmembrane region"/>
    <property type="match status" value="1"/>
</dbReference>
<feature type="transmembrane region" description="Helical" evidence="8">
    <location>
        <begin position="31"/>
        <end position="51"/>
    </location>
</feature>
<dbReference type="InterPro" id="IPR003439">
    <property type="entry name" value="ABC_transporter-like_ATP-bd"/>
</dbReference>
<evidence type="ECO:0000256" key="4">
    <source>
        <dbReference type="ARBA" id="ARBA00022741"/>
    </source>
</evidence>
<feature type="transmembrane region" description="Helical" evidence="8">
    <location>
        <begin position="146"/>
        <end position="169"/>
    </location>
</feature>
<evidence type="ECO:0000256" key="7">
    <source>
        <dbReference type="ARBA" id="ARBA00023136"/>
    </source>
</evidence>
<dbReference type="FunFam" id="3.40.50.300:FF:000287">
    <property type="entry name" value="Multidrug ABC transporter ATP-binding protein"/>
    <property type="match status" value="1"/>
</dbReference>
<feature type="transmembrane region" description="Helical" evidence="8">
    <location>
        <begin position="71"/>
        <end position="96"/>
    </location>
</feature>
<name>A0A367ZD22_9BACT</name>
<dbReference type="EMBL" id="QOQW01000036">
    <property type="protein sequence ID" value="RCK75993.1"/>
    <property type="molecule type" value="Genomic_DNA"/>
</dbReference>
<reference evidence="11 12" key="1">
    <citation type="submission" date="2018-05" db="EMBL/GenBank/DDBJ databases">
        <title>A metagenomic window into the 2 km-deep terrestrial subsurface aquifer revealed taxonomically and functionally diverse microbial community comprising novel uncultured bacterial lineages.</title>
        <authorList>
            <person name="Kadnikov V.V."/>
            <person name="Mardanov A.V."/>
            <person name="Beletsky A.V."/>
            <person name="Banks D."/>
            <person name="Pimenov N.V."/>
            <person name="Frank Y.A."/>
            <person name="Karnachuk O.V."/>
            <person name="Ravin N.V."/>
        </authorList>
    </citation>
    <scope>NUCLEOTIDE SEQUENCE [LARGE SCALE GENOMIC DNA]</scope>
    <source>
        <strain evidence="11">BY5</strain>
    </source>
</reference>
<sequence length="588" mass="65727">MRNGFFSDDEVVGRFYDARLIKRLLGYVGRYAALAVLALVLVLTGMGLFLVNPWLLGRIVDLGIRGRDADMLVKLGCLYGAVELLIFVVTYAHNYLLQVIGQRVMYDLRAEFFSHLQRMPLPFFDRNPVGRLVTRVTNDIATLAELFSSGIVMVIGDLVLIIGIAATLIGLQPTLGLATLSTVPLLAVAAWFFQTRIRMAFREVRTRIARVNAALSENLSGIRVIQIFTQEARRARRFDELNASHRDAQLDSVFYHSLFTPTVTIINAVCIVVVLLLGGHMHQTGALSLGLLVSFLTYAQNFFHPIRNISEKVTIFQSAMASAERVFALLDEPEESGCREGAALGEVRGEIVFDRVSFSYTGTHEVLHEISFTVAPGQSVAIVGHTGAGKTTITALLNRMYEVTRGRILLDGRDLRDIAKFDLRRRIAVIHQDVFLFADTVLENIRLWDPAVPPERVEQIAREIGADPFIRALPHGYRTELQERGANLSTGQRQLISFARALCADPAILVLDEATSSIDSESEKIIQEAIKTLTRGRTCLIIAHRLSTIRHCDRILVLHQGHLVESGTHDELLARRSFYHKLYELQFL</sequence>
<keyword evidence="4" id="KW-0547">Nucleotide-binding</keyword>
<keyword evidence="6 8" id="KW-1133">Transmembrane helix</keyword>
<evidence type="ECO:0000256" key="3">
    <source>
        <dbReference type="ARBA" id="ARBA00022692"/>
    </source>
</evidence>
<dbReference type="Pfam" id="PF00005">
    <property type="entry name" value="ABC_tran"/>
    <property type="match status" value="1"/>
</dbReference>
<dbReference type="PROSITE" id="PS50893">
    <property type="entry name" value="ABC_TRANSPORTER_2"/>
    <property type="match status" value="1"/>
</dbReference>
<dbReference type="Pfam" id="PF00664">
    <property type="entry name" value="ABC_membrane"/>
    <property type="match status" value="1"/>
</dbReference>
<dbReference type="GO" id="GO:0015421">
    <property type="term" value="F:ABC-type oligopeptide transporter activity"/>
    <property type="evidence" value="ECO:0007669"/>
    <property type="project" value="TreeGrafter"/>
</dbReference>
<dbReference type="CDD" id="cd18544">
    <property type="entry name" value="ABC_6TM_TmrA_like"/>
    <property type="match status" value="1"/>
</dbReference>
<evidence type="ECO:0000256" key="1">
    <source>
        <dbReference type="ARBA" id="ARBA00004651"/>
    </source>
</evidence>
<comment type="caution">
    <text evidence="11">The sequence shown here is derived from an EMBL/GenBank/DDBJ whole genome shotgun (WGS) entry which is preliminary data.</text>
</comment>
<dbReference type="SUPFAM" id="SSF52540">
    <property type="entry name" value="P-loop containing nucleoside triphosphate hydrolases"/>
    <property type="match status" value="1"/>
</dbReference>
<evidence type="ECO:0000256" key="2">
    <source>
        <dbReference type="ARBA" id="ARBA00022448"/>
    </source>
</evidence>
<dbReference type="PANTHER" id="PTHR43394:SF1">
    <property type="entry name" value="ATP-BINDING CASSETTE SUB-FAMILY B MEMBER 10, MITOCHONDRIAL"/>
    <property type="match status" value="1"/>
</dbReference>
<protein>
    <submittedName>
        <fullName evidence="11">Lipid A export ATP-binding/permease protein MsbA</fullName>
    </submittedName>
</protein>
<feature type="transmembrane region" description="Helical" evidence="8">
    <location>
        <begin position="253"/>
        <end position="278"/>
    </location>
</feature>
<evidence type="ECO:0000256" key="6">
    <source>
        <dbReference type="ARBA" id="ARBA00022989"/>
    </source>
</evidence>
<keyword evidence="2" id="KW-0813">Transport</keyword>
<dbReference type="InterPro" id="IPR003593">
    <property type="entry name" value="AAA+_ATPase"/>
</dbReference>
<proteinExistence type="predicted"/>
<feature type="domain" description="ABC transporter" evidence="9">
    <location>
        <begin position="351"/>
        <end position="585"/>
    </location>
</feature>
<keyword evidence="7 8" id="KW-0472">Membrane</keyword>
<dbReference type="PANTHER" id="PTHR43394">
    <property type="entry name" value="ATP-DEPENDENT PERMEASE MDL1, MITOCHONDRIAL"/>
    <property type="match status" value="1"/>
</dbReference>
<dbReference type="Gene3D" id="3.40.50.300">
    <property type="entry name" value="P-loop containing nucleotide triphosphate hydrolases"/>
    <property type="match status" value="1"/>
</dbReference>
<dbReference type="GO" id="GO:0005524">
    <property type="term" value="F:ATP binding"/>
    <property type="evidence" value="ECO:0007669"/>
    <property type="project" value="UniProtKB-KW"/>
</dbReference>
<dbReference type="GO" id="GO:0005886">
    <property type="term" value="C:plasma membrane"/>
    <property type="evidence" value="ECO:0007669"/>
    <property type="project" value="UniProtKB-SubCell"/>
</dbReference>
<dbReference type="InterPro" id="IPR027417">
    <property type="entry name" value="P-loop_NTPase"/>
</dbReference>
<organism evidence="11 12">
    <name type="scientific">Candidatus Ozemobacter sibiricus</name>
    <dbReference type="NCBI Taxonomy" id="2268124"/>
    <lineage>
        <taxon>Bacteria</taxon>
        <taxon>Candidatus Ozemobacteria</taxon>
        <taxon>Candidatus Ozemobacterales</taxon>
        <taxon>Candidatus Ozemobacteraceae</taxon>
        <taxon>Candidatus Ozemobacter</taxon>
    </lineage>
</organism>
<evidence type="ECO:0000313" key="11">
    <source>
        <dbReference type="EMBL" id="RCK75993.1"/>
    </source>
</evidence>
<evidence type="ECO:0000256" key="5">
    <source>
        <dbReference type="ARBA" id="ARBA00022840"/>
    </source>
</evidence>
<dbReference type="InterPro" id="IPR039421">
    <property type="entry name" value="Type_1_exporter"/>
</dbReference>
<evidence type="ECO:0000256" key="8">
    <source>
        <dbReference type="SAM" id="Phobius"/>
    </source>
</evidence>
<dbReference type="AlphaFoldDB" id="A0A367ZD22"/>
<dbReference type="PROSITE" id="PS50929">
    <property type="entry name" value="ABC_TM1F"/>
    <property type="match status" value="1"/>
</dbReference>
<keyword evidence="3 8" id="KW-0812">Transmembrane</keyword>
<keyword evidence="5 11" id="KW-0067">ATP-binding</keyword>
<dbReference type="InterPro" id="IPR036640">
    <property type="entry name" value="ABC1_TM_sf"/>
</dbReference>
<dbReference type="Proteomes" id="UP000252355">
    <property type="component" value="Unassembled WGS sequence"/>
</dbReference>
<dbReference type="CDD" id="cd03254">
    <property type="entry name" value="ABCC_Glucan_exporter_like"/>
    <property type="match status" value="1"/>
</dbReference>
<dbReference type="SMART" id="SM00382">
    <property type="entry name" value="AAA"/>
    <property type="match status" value="1"/>
</dbReference>
<dbReference type="Gene3D" id="1.20.1560.10">
    <property type="entry name" value="ABC transporter type 1, transmembrane domain"/>
    <property type="match status" value="1"/>
</dbReference>
<feature type="domain" description="ABC transmembrane type-1" evidence="10">
    <location>
        <begin position="36"/>
        <end position="318"/>
    </location>
</feature>
<dbReference type="InterPro" id="IPR011527">
    <property type="entry name" value="ABC1_TM_dom"/>
</dbReference>
<accession>A0A367ZD22</accession>
<dbReference type="GO" id="GO:0016887">
    <property type="term" value="F:ATP hydrolysis activity"/>
    <property type="evidence" value="ECO:0007669"/>
    <property type="project" value="InterPro"/>
</dbReference>
<feature type="transmembrane region" description="Helical" evidence="8">
    <location>
        <begin position="175"/>
        <end position="193"/>
    </location>
</feature>
<evidence type="ECO:0000259" key="9">
    <source>
        <dbReference type="PROSITE" id="PS50893"/>
    </source>
</evidence>